<keyword evidence="4" id="KW-1185">Reference proteome</keyword>
<keyword evidence="1" id="KW-1133">Transmembrane helix</keyword>
<feature type="transmembrane region" description="Helical" evidence="1">
    <location>
        <begin position="20"/>
        <end position="41"/>
    </location>
</feature>
<feature type="domain" description="Endonuclease/exonuclease/phosphatase" evidence="2">
    <location>
        <begin position="69"/>
        <end position="361"/>
    </location>
</feature>
<comment type="caution">
    <text evidence="3">The sequence shown here is derived from an EMBL/GenBank/DDBJ whole genome shotgun (WGS) entry which is preliminary data.</text>
</comment>
<keyword evidence="1" id="KW-0812">Transmembrane</keyword>
<keyword evidence="3" id="KW-0540">Nuclease</keyword>
<keyword evidence="3" id="KW-0255">Endonuclease</keyword>
<dbReference type="InterPro" id="IPR051916">
    <property type="entry name" value="GPI-anchor_lipid_remodeler"/>
</dbReference>
<dbReference type="SUPFAM" id="SSF56219">
    <property type="entry name" value="DNase I-like"/>
    <property type="match status" value="1"/>
</dbReference>
<dbReference type="InterPro" id="IPR036691">
    <property type="entry name" value="Endo/exonu/phosph_ase_sf"/>
</dbReference>
<gene>
    <name evidence="3" type="ORF">NNO07_03715</name>
</gene>
<keyword evidence="3" id="KW-0378">Hydrolase</keyword>
<dbReference type="PANTHER" id="PTHR14859:SF1">
    <property type="entry name" value="PGAP2-INTERACTING PROTEIN"/>
    <property type="match status" value="1"/>
</dbReference>
<dbReference type="Proteomes" id="UP001211689">
    <property type="component" value="Unassembled WGS sequence"/>
</dbReference>
<reference evidence="3 4" key="1">
    <citation type="submission" date="2022-07" db="EMBL/GenBank/DDBJ databases">
        <title>Genome Analysis of Selected Gammaproteobacteria from Nigerian Food snails.</title>
        <authorList>
            <person name="Okafor A.C."/>
        </authorList>
    </citation>
    <scope>NUCLEOTIDE SEQUENCE [LARGE SCALE GENOMIC DNA]</scope>
    <source>
        <strain evidence="3 4">Awg 2</strain>
    </source>
</reference>
<dbReference type="GO" id="GO:0004519">
    <property type="term" value="F:endonuclease activity"/>
    <property type="evidence" value="ECO:0007669"/>
    <property type="project" value="UniProtKB-KW"/>
</dbReference>
<sequence length="374" mass="42279">MLALFQHRCLPLPMPRVLRFALLSLSVLAVGLVALIYALTWHPAAREPAVLACQAEAPQLQPGQALKVMTWNLQYLAGKRYVFYYDLPDGEGPDERPTAEDLAYSLDEVVRVIREEQPDIVNLQELHEGARATDYQDQLALLQERLADVYPCASQAFYWKAAFVPDPHILGSVGLKLATLSRFHIESAERLQLPLEANDPVSRQFDKKRALLVSYLPIRGGGRLAAVNTHLDALDDDPETLKRQVAMTRGLLDQLQSEGLPWILAGDFNQLPPGQYERLSAPQRSRYTRDSELKALWSRYPMIPSVEEASGAQQAQWFTHYPNDPRVKGPDRTLDYVFHSPSLTRIEARVRQDDTLRISDHLPLTARFFLPSGH</sequence>
<keyword evidence="1" id="KW-0472">Membrane</keyword>
<evidence type="ECO:0000259" key="2">
    <source>
        <dbReference type="Pfam" id="PF03372"/>
    </source>
</evidence>
<name>A0ABT4Y0F0_METRE</name>
<organism evidence="3 4">
    <name type="scientific">Metapseudomonas resinovorans</name>
    <name type="common">Pseudomonas resinovorans</name>
    <dbReference type="NCBI Taxonomy" id="53412"/>
    <lineage>
        <taxon>Bacteria</taxon>
        <taxon>Pseudomonadati</taxon>
        <taxon>Pseudomonadota</taxon>
        <taxon>Gammaproteobacteria</taxon>
        <taxon>Pseudomonadales</taxon>
        <taxon>Pseudomonadaceae</taxon>
        <taxon>Metapseudomonas</taxon>
    </lineage>
</organism>
<dbReference type="InterPro" id="IPR005135">
    <property type="entry name" value="Endo/exonuclease/phosphatase"/>
</dbReference>
<protein>
    <submittedName>
        <fullName evidence="3">Endonuclease/exonuclease/phosphatase family protein</fullName>
    </submittedName>
</protein>
<dbReference type="PANTHER" id="PTHR14859">
    <property type="entry name" value="CALCOFLUOR WHITE HYPERSENSITIVE PROTEIN PRECURSOR"/>
    <property type="match status" value="1"/>
</dbReference>
<evidence type="ECO:0000256" key="1">
    <source>
        <dbReference type="SAM" id="Phobius"/>
    </source>
</evidence>
<proteinExistence type="predicted"/>
<evidence type="ECO:0000313" key="3">
    <source>
        <dbReference type="EMBL" id="MDA8482162.1"/>
    </source>
</evidence>
<dbReference type="Pfam" id="PF03372">
    <property type="entry name" value="Exo_endo_phos"/>
    <property type="match status" value="1"/>
</dbReference>
<evidence type="ECO:0000313" key="4">
    <source>
        <dbReference type="Proteomes" id="UP001211689"/>
    </source>
</evidence>
<dbReference type="Gene3D" id="3.60.10.10">
    <property type="entry name" value="Endonuclease/exonuclease/phosphatase"/>
    <property type="match status" value="1"/>
</dbReference>
<dbReference type="EMBL" id="JANEWF010000002">
    <property type="protein sequence ID" value="MDA8482162.1"/>
    <property type="molecule type" value="Genomic_DNA"/>
</dbReference>
<accession>A0ABT4Y0F0</accession>